<feature type="transmembrane region" description="Helical" evidence="2">
    <location>
        <begin position="96"/>
        <end position="114"/>
    </location>
</feature>
<accession>A0A6J0P9P3</accession>
<keyword evidence="2" id="KW-1133">Transmembrane helix</keyword>
<evidence type="ECO:0000256" key="2">
    <source>
        <dbReference type="SAM" id="Phobius"/>
    </source>
</evidence>
<feature type="compositionally biased region" description="Polar residues" evidence="1">
    <location>
        <begin position="128"/>
        <end position="137"/>
    </location>
</feature>
<dbReference type="PANTHER" id="PTHR24177:SF432">
    <property type="entry name" value="OS06G0286146 PROTEIN"/>
    <property type="match status" value="1"/>
</dbReference>
<dbReference type="Pfam" id="PF13962">
    <property type="entry name" value="PGG"/>
    <property type="match status" value="1"/>
</dbReference>
<dbReference type="Proteomes" id="UP000504607">
    <property type="component" value="Unplaced"/>
</dbReference>
<protein>
    <submittedName>
        <fullName evidence="5">Uncharacterized protein LOC109504823</fullName>
    </submittedName>
</protein>
<dbReference type="InParanoid" id="A0A6J0P9P3"/>
<proteinExistence type="predicted"/>
<evidence type="ECO:0000256" key="1">
    <source>
        <dbReference type="SAM" id="MobiDB-lite"/>
    </source>
</evidence>
<keyword evidence="2" id="KW-0472">Membrane</keyword>
<dbReference type="GeneID" id="109504823"/>
<evidence type="ECO:0000313" key="4">
    <source>
        <dbReference type="Proteomes" id="UP000504607"/>
    </source>
</evidence>
<dbReference type="KEGG" id="egu:109504823"/>
<dbReference type="PANTHER" id="PTHR24177">
    <property type="entry name" value="CASKIN"/>
    <property type="match status" value="1"/>
</dbReference>
<feature type="region of interest" description="Disordered" evidence="1">
    <location>
        <begin position="242"/>
        <end position="263"/>
    </location>
</feature>
<feature type="transmembrane region" description="Helical" evidence="2">
    <location>
        <begin position="209"/>
        <end position="229"/>
    </location>
</feature>
<dbReference type="RefSeq" id="XP_019701419.1">
    <property type="nucleotide sequence ID" value="XM_019845860.2"/>
</dbReference>
<sequence>MSSAPLPVTLSQYGQSVTRPPPPPHSSYYSSPPSALPLMSHHQIAAATEMLDPLLRHYMTSLASSDPVVKVPVGKDEEERRAEGLRQKVWIKEMRGWLMILATLAASVTYTAGLNPPGGFWQDDSKPSPDSGSQAHTAGNPVLADKSPTRYTLFFVSNTMAFGWSIAIIVLLLNPSIFHAEQRLVWLQGLVLLDMLTLAVAFVVGSAPFSGGTALIVAAVFSPFLYLILMARAFPNKQLAGQTSSQERDVELRAMGQQTSPGR</sequence>
<dbReference type="InterPro" id="IPR026961">
    <property type="entry name" value="PGG_dom"/>
</dbReference>
<evidence type="ECO:0000313" key="5">
    <source>
        <dbReference type="RefSeq" id="XP_019701419.1"/>
    </source>
</evidence>
<gene>
    <name evidence="5" type="primary">LOC109504823</name>
</gene>
<dbReference type="GO" id="GO:0016020">
    <property type="term" value="C:membrane"/>
    <property type="evidence" value="ECO:0007669"/>
    <property type="project" value="TreeGrafter"/>
</dbReference>
<evidence type="ECO:0000259" key="3">
    <source>
        <dbReference type="Pfam" id="PF13962"/>
    </source>
</evidence>
<feature type="region of interest" description="Disordered" evidence="1">
    <location>
        <begin position="1"/>
        <end position="33"/>
    </location>
</feature>
<reference evidence="5" key="1">
    <citation type="submission" date="2025-08" db="UniProtKB">
        <authorList>
            <consortium name="RefSeq"/>
        </authorList>
    </citation>
    <scope>IDENTIFICATION</scope>
</reference>
<name>A0A6J0P9P3_ELAGV</name>
<organism evidence="4 5">
    <name type="scientific">Elaeis guineensis var. tenera</name>
    <name type="common">Oil palm</name>
    <dbReference type="NCBI Taxonomy" id="51953"/>
    <lineage>
        <taxon>Eukaryota</taxon>
        <taxon>Viridiplantae</taxon>
        <taxon>Streptophyta</taxon>
        <taxon>Embryophyta</taxon>
        <taxon>Tracheophyta</taxon>
        <taxon>Spermatophyta</taxon>
        <taxon>Magnoliopsida</taxon>
        <taxon>Liliopsida</taxon>
        <taxon>Arecaceae</taxon>
        <taxon>Arecoideae</taxon>
        <taxon>Cocoseae</taxon>
        <taxon>Elaeidinae</taxon>
        <taxon>Elaeis</taxon>
    </lineage>
</organism>
<feature type="transmembrane region" description="Helical" evidence="2">
    <location>
        <begin position="151"/>
        <end position="173"/>
    </location>
</feature>
<keyword evidence="4" id="KW-1185">Reference proteome</keyword>
<feature type="region of interest" description="Disordered" evidence="1">
    <location>
        <begin position="120"/>
        <end position="142"/>
    </location>
</feature>
<keyword evidence="2" id="KW-0812">Transmembrane</keyword>
<feature type="compositionally biased region" description="Polar residues" evidence="1">
    <location>
        <begin position="1"/>
        <end position="18"/>
    </location>
</feature>
<dbReference type="FunCoup" id="A0A6J0P9P3">
    <property type="interactions" value="185"/>
</dbReference>
<dbReference type="AlphaFoldDB" id="A0A6J0P9P3"/>
<feature type="domain" description="PGG" evidence="3">
    <location>
        <begin position="90"/>
        <end position="206"/>
    </location>
</feature>
<dbReference type="OrthoDB" id="785966at2759"/>
<feature type="transmembrane region" description="Helical" evidence="2">
    <location>
        <begin position="185"/>
        <end position="203"/>
    </location>
</feature>